<dbReference type="Proteomes" id="UP000256964">
    <property type="component" value="Unassembled WGS sequence"/>
</dbReference>
<protein>
    <submittedName>
        <fullName evidence="1">Uncharacterized protein</fullName>
    </submittedName>
</protein>
<organism evidence="1 2">
    <name type="scientific">Lentinus brumalis</name>
    <dbReference type="NCBI Taxonomy" id="2498619"/>
    <lineage>
        <taxon>Eukaryota</taxon>
        <taxon>Fungi</taxon>
        <taxon>Dikarya</taxon>
        <taxon>Basidiomycota</taxon>
        <taxon>Agaricomycotina</taxon>
        <taxon>Agaricomycetes</taxon>
        <taxon>Polyporales</taxon>
        <taxon>Polyporaceae</taxon>
        <taxon>Lentinus</taxon>
    </lineage>
</organism>
<dbReference type="AlphaFoldDB" id="A0A371DLX3"/>
<name>A0A371DLX3_9APHY</name>
<sequence>MYASPRVCDGPGRRCDDGMHYVSGIPGLETVGTYALSSSQVLSSESIVGGLRVPIPRCELESDLHCTGSSAVFLACRLAAGVLPTVSSSSNLPEPTPAPRRSRHCAGTPLTSGCQQCQRPLESRKSCTGHPHAAFMLGAALVCVYGAAFKLGWAVRHTYCTFAFGAPGIQYTVPCRVHVRTRGPDDAMRRYSSGPWGRRCWTVDGSDRKPGSAAIARGARGHGTRPGFRNWMFAGWNLELEAWSLISSGRARAGDTFVLRAWGASLGSGRARASAGTLS</sequence>
<gene>
    <name evidence="1" type="ORF">OH76DRAFT_1227388</name>
</gene>
<dbReference type="EMBL" id="KZ857387">
    <property type="protein sequence ID" value="RDX53522.1"/>
    <property type="molecule type" value="Genomic_DNA"/>
</dbReference>
<evidence type="ECO:0000313" key="2">
    <source>
        <dbReference type="Proteomes" id="UP000256964"/>
    </source>
</evidence>
<evidence type="ECO:0000313" key="1">
    <source>
        <dbReference type="EMBL" id="RDX53522.1"/>
    </source>
</evidence>
<accession>A0A371DLX3</accession>
<keyword evidence="2" id="KW-1185">Reference proteome</keyword>
<proteinExistence type="predicted"/>
<reference evidence="1 2" key="1">
    <citation type="journal article" date="2018" name="Biotechnol. Biofuels">
        <title>Integrative visual omics of the white-rot fungus Polyporus brumalis exposes the biotechnological potential of its oxidative enzymes for delignifying raw plant biomass.</title>
        <authorList>
            <person name="Miyauchi S."/>
            <person name="Rancon A."/>
            <person name="Drula E."/>
            <person name="Hage H."/>
            <person name="Chaduli D."/>
            <person name="Favel A."/>
            <person name="Grisel S."/>
            <person name="Henrissat B."/>
            <person name="Herpoel-Gimbert I."/>
            <person name="Ruiz-Duenas F.J."/>
            <person name="Chevret D."/>
            <person name="Hainaut M."/>
            <person name="Lin J."/>
            <person name="Wang M."/>
            <person name="Pangilinan J."/>
            <person name="Lipzen A."/>
            <person name="Lesage-Meessen L."/>
            <person name="Navarro D."/>
            <person name="Riley R."/>
            <person name="Grigoriev I.V."/>
            <person name="Zhou S."/>
            <person name="Raouche S."/>
            <person name="Rosso M.N."/>
        </authorList>
    </citation>
    <scope>NUCLEOTIDE SEQUENCE [LARGE SCALE GENOMIC DNA]</scope>
    <source>
        <strain evidence="1 2">BRFM 1820</strain>
    </source>
</reference>